<keyword evidence="1" id="KW-0812">Transmembrane</keyword>
<keyword evidence="1" id="KW-1133">Transmembrane helix</keyword>
<sequence>MPDTSLGGPKAAASAIAVLIAVLAILALNALAPTGRWTATPNGADTSSLAR</sequence>
<dbReference type="RefSeq" id="WP_378775525.1">
    <property type="nucleotide sequence ID" value="NZ_JBHTMX010000077.1"/>
</dbReference>
<accession>A0ABW3Z7M8</accession>
<evidence type="ECO:0000256" key="1">
    <source>
        <dbReference type="SAM" id="Phobius"/>
    </source>
</evidence>
<keyword evidence="3" id="KW-1185">Reference proteome</keyword>
<proteinExistence type="predicted"/>
<reference evidence="3" key="1">
    <citation type="journal article" date="2019" name="Int. J. Syst. Evol. Microbiol.">
        <title>The Global Catalogue of Microorganisms (GCM) 10K type strain sequencing project: providing services to taxonomists for standard genome sequencing and annotation.</title>
        <authorList>
            <consortium name="The Broad Institute Genomics Platform"/>
            <consortium name="The Broad Institute Genome Sequencing Center for Infectious Disease"/>
            <person name="Wu L."/>
            <person name="Ma J."/>
        </authorList>
    </citation>
    <scope>NUCLEOTIDE SEQUENCE [LARGE SCALE GENOMIC DNA]</scope>
    <source>
        <strain evidence="3">CCUG 61696</strain>
    </source>
</reference>
<protein>
    <submittedName>
        <fullName evidence="2">Uncharacterized protein</fullName>
    </submittedName>
</protein>
<feature type="transmembrane region" description="Helical" evidence="1">
    <location>
        <begin position="12"/>
        <end position="32"/>
    </location>
</feature>
<dbReference type="EMBL" id="JBHTMX010000077">
    <property type="protein sequence ID" value="MFD1332306.1"/>
    <property type="molecule type" value="Genomic_DNA"/>
</dbReference>
<evidence type="ECO:0000313" key="2">
    <source>
        <dbReference type="EMBL" id="MFD1332306.1"/>
    </source>
</evidence>
<comment type="caution">
    <text evidence="2">The sequence shown here is derived from an EMBL/GenBank/DDBJ whole genome shotgun (WGS) entry which is preliminary data.</text>
</comment>
<organism evidence="2 3">
    <name type="scientific">Methylopila musalis</name>
    <dbReference type="NCBI Taxonomy" id="1134781"/>
    <lineage>
        <taxon>Bacteria</taxon>
        <taxon>Pseudomonadati</taxon>
        <taxon>Pseudomonadota</taxon>
        <taxon>Alphaproteobacteria</taxon>
        <taxon>Hyphomicrobiales</taxon>
        <taxon>Methylopilaceae</taxon>
        <taxon>Methylopila</taxon>
    </lineage>
</organism>
<dbReference type="Proteomes" id="UP001597171">
    <property type="component" value="Unassembled WGS sequence"/>
</dbReference>
<gene>
    <name evidence="2" type="ORF">ACFQ4O_09885</name>
</gene>
<keyword evidence="1" id="KW-0472">Membrane</keyword>
<evidence type="ECO:0000313" key="3">
    <source>
        <dbReference type="Proteomes" id="UP001597171"/>
    </source>
</evidence>
<name>A0ABW3Z7M8_9HYPH</name>